<dbReference type="GO" id="GO:0045047">
    <property type="term" value="P:protein targeting to ER"/>
    <property type="evidence" value="ECO:0007669"/>
    <property type="project" value="InterPro"/>
</dbReference>
<keyword evidence="2" id="KW-0472">Membrane</keyword>
<feature type="region of interest" description="Disordered" evidence="1">
    <location>
        <begin position="174"/>
        <end position="256"/>
    </location>
</feature>
<name>A0A7S1XIY9_9RHOD</name>
<evidence type="ECO:0000313" key="3">
    <source>
        <dbReference type="EMBL" id="CAD9240112.1"/>
    </source>
</evidence>
<dbReference type="AlphaFoldDB" id="A0A7S1XIY9"/>
<dbReference type="GO" id="GO:0005739">
    <property type="term" value="C:mitochondrion"/>
    <property type="evidence" value="ECO:0007669"/>
    <property type="project" value="TreeGrafter"/>
</dbReference>
<dbReference type="PANTHER" id="PTHR28112">
    <property type="entry name" value="SRP-INDEPENDENT TARGETING PROTEIN 3"/>
    <property type="match status" value="1"/>
</dbReference>
<proteinExistence type="predicted"/>
<organism evidence="3">
    <name type="scientific">Erythrolobus australicus</name>
    <dbReference type="NCBI Taxonomy" id="1077150"/>
    <lineage>
        <taxon>Eukaryota</taxon>
        <taxon>Rhodophyta</taxon>
        <taxon>Bangiophyceae</taxon>
        <taxon>Porphyridiales</taxon>
        <taxon>Porphyridiaceae</taxon>
        <taxon>Erythrolobus</taxon>
    </lineage>
</organism>
<protein>
    <recommendedName>
        <fullName evidence="4">Inorganic phosphate transporter</fullName>
    </recommendedName>
</protein>
<evidence type="ECO:0008006" key="4">
    <source>
        <dbReference type="Google" id="ProtNLM"/>
    </source>
</evidence>
<gene>
    <name evidence="3" type="ORF">EAUS1353_LOCUS1850</name>
</gene>
<evidence type="ECO:0000256" key="1">
    <source>
        <dbReference type="SAM" id="MobiDB-lite"/>
    </source>
</evidence>
<keyword evidence="2" id="KW-1133">Transmembrane helix</keyword>
<dbReference type="InterPro" id="IPR012098">
    <property type="entry name" value="SND3_fun"/>
</dbReference>
<dbReference type="Pfam" id="PF10032">
    <property type="entry name" value="Pho88"/>
    <property type="match status" value="1"/>
</dbReference>
<evidence type="ECO:0000256" key="2">
    <source>
        <dbReference type="SAM" id="Phobius"/>
    </source>
</evidence>
<feature type="compositionally biased region" description="Basic and acidic residues" evidence="1">
    <location>
        <begin position="246"/>
        <end position="256"/>
    </location>
</feature>
<feature type="compositionally biased region" description="Acidic residues" evidence="1">
    <location>
        <begin position="200"/>
        <end position="226"/>
    </location>
</feature>
<reference evidence="3" key="1">
    <citation type="submission" date="2021-01" db="EMBL/GenBank/DDBJ databases">
        <authorList>
            <person name="Corre E."/>
            <person name="Pelletier E."/>
            <person name="Niang G."/>
            <person name="Scheremetjew M."/>
            <person name="Finn R."/>
            <person name="Kale V."/>
            <person name="Holt S."/>
            <person name="Cochrane G."/>
            <person name="Meng A."/>
            <person name="Brown T."/>
            <person name="Cohen L."/>
        </authorList>
    </citation>
    <scope>NUCLEOTIDE SEQUENCE</scope>
    <source>
        <strain evidence="3">CCMP3124</strain>
    </source>
</reference>
<sequence>MMGLGGGVRDMAAVLAVMSYMKNVDQEDPTVILVCRCVYGAYLLMVLGWYLYVKSVIEKKKDLTKIKVPIPANPFAPAPAEGEPAPPTEQEKSVMEYDYELLNQQRSGVLTGTLILSFLHFKMGSVTPLVLSPITGLLKLVDDPLTKLHILGQPAEGALQRPFKKPGNPLLGMLGMDPNASSEGATAAAATGPARAGEDLAGDEETEEEVIEEIVEEVEEEEEEDNGNVQAEKEDQLPATVPPTQKAEDGESKKDK</sequence>
<dbReference type="EMBL" id="HBGI01002832">
    <property type="protein sequence ID" value="CAD9240112.1"/>
    <property type="molecule type" value="Transcribed_RNA"/>
</dbReference>
<dbReference type="PANTHER" id="PTHR28112:SF1">
    <property type="entry name" value="SRP-INDEPENDENT TARGETING PROTEIN 3"/>
    <property type="match status" value="1"/>
</dbReference>
<keyword evidence="2" id="KW-0812">Transmembrane</keyword>
<dbReference type="GO" id="GO:0005783">
    <property type="term" value="C:endoplasmic reticulum"/>
    <property type="evidence" value="ECO:0007669"/>
    <property type="project" value="InterPro"/>
</dbReference>
<feature type="transmembrane region" description="Helical" evidence="2">
    <location>
        <begin position="31"/>
        <end position="53"/>
    </location>
</feature>
<feature type="compositionally biased region" description="Low complexity" evidence="1">
    <location>
        <begin position="180"/>
        <end position="195"/>
    </location>
</feature>
<accession>A0A7S1XIY9</accession>